<evidence type="ECO:0000313" key="11">
    <source>
        <dbReference type="Proteomes" id="UP000092462"/>
    </source>
</evidence>
<evidence type="ECO:0000256" key="3">
    <source>
        <dbReference type="ARBA" id="ARBA00022473"/>
    </source>
</evidence>
<comment type="similarity">
    <text evidence="2 9">Belongs to the EMP24/GP25L family.</text>
</comment>
<dbReference type="Pfam" id="PF01105">
    <property type="entry name" value="EMP24_GP25L"/>
    <property type="match status" value="1"/>
</dbReference>
<organism evidence="10 11">
    <name type="scientific">Phlebotomus papatasi</name>
    <name type="common">Sandfly</name>
    <dbReference type="NCBI Taxonomy" id="29031"/>
    <lineage>
        <taxon>Eukaryota</taxon>
        <taxon>Metazoa</taxon>
        <taxon>Ecdysozoa</taxon>
        <taxon>Arthropoda</taxon>
        <taxon>Hexapoda</taxon>
        <taxon>Insecta</taxon>
        <taxon>Pterygota</taxon>
        <taxon>Neoptera</taxon>
        <taxon>Endopterygota</taxon>
        <taxon>Diptera</taxon>
        <taxon>Nematocera</taxon>
        <taxon>Psychodoidea</taxon>
        <taxon>Psychodidae</taxon>
        <taxon>Phlebotomus</taxon>
        <taxon>Phlebotomus</taxon>
    </lineage>
</organism>
<dbReference type="FunFam" id="2.60.120.680:FF:000012">
    <property type="entry name" value="Opossum, isoform A"/>
    <property type="match status" value="1"/>
</dbReference>
<evidence type="ECO:0000256" key="1">
    <source>
        <dbReference type="ARBA" id="ARBA00004479"/>
    </source>
</evidence>
<dbReference type="InterPro" id="IPR015720">
    <property type="entry name" value="Emp24-like"/>
</dbReference>
<dbReference type="KEGG" id="ppap:129805827"/>
<dbReference type="GO" id="GO:0012505">
    <property type="term" value="C:endomembrane system"/>
    <property type="evidence" value="ECO:0007669"/>
    <property type="project" value="UniProtKB-SubCell"/>
</dbReference>
<dbReference type="InterPro" id="IPR009038">
    <property type="entry name" value="GOLD_dom"/>
</dbReference>
<proteinExistence type="inferred from homology"/>
<sequence>MKGIVFAVVCLLMRSIEAYNKEMTVNIDAGKRECFYHSVKLGETIDLDYQVIDGGHGDLDVSFELLDPVNKVIYVDYKRSDNIHRHEAKMSGDYKFCFDNTFSSFSRKTVFFELIVESDGDTEEDKWEDMFEGLRPEEVYDMKVQDIQESIIRIRTHLTRARQLQDLLRSFEARDRNVAEENYFKVNAWSFFQVVAMIAVGTLQVVMVRSLFDTNSKVHKIWSKLS</sequence>
<dbReference type="PROSITE" id="PS50866">
    <property type="entry name" value="GOLD"/>
    <property type="match status" value="1"/>
</dbReference>
<protein>
    <submittedName>
        <fullName evidence="10">Uncharacterized protein</fullName>
    </submittedName>
</protein>
<keyword evidence="5" id="KW-0732">Signal</keyword>
<dbReference type="AlphaFoldDB" id="A0A1B0D0C5"/>
<dbReference type="GeneID" id="129805827"/>
<dbReference type="CTD" id="32435"/>
<dbReference type="Proteomes" id="UP000092462">
    <property type="component" value="Unassembled WGS sequence"/>
</dbReference>
<keyword evidence="7" id="KW-0472">Membrane</keyword>
<evidence type="ECO:0000256" key="5">
    <source>
        <dbReference type="ARBA" id="ARBA00022729"/>
    </source>
</evidence>
<dbReference type="EMBL" id="AJVK01002392">
    <property type="status" value="NOT_ANNOTATED_CDS"/>
    <property type="molecule type" value="Genomic_DNA"/>
</dbReference>
<dbReference type="SUPFAM" id="SSF101576">
    <property type="entry name" value="Supernatant protein factor (SPF), C-terminal domain"/>
    <property type="match status" value="1"/>
</dbReference>
<dbReference type="VEuPathDB" id="VectorBase:PPAI000797"/>
<accession>A0A1B0D0C5</accession>
<dbReference type="VEuPathDB" id="VectorBase:PPAPM1_003318"/>
<evidence type="ECO:0000256" key="9">
    <source>
        <dbReference type="RuleBase" id="RU003827"/>
    </source>
</evidence>
<reference evidence="10" key="1">
    <citation type="submission" date="2022-08" db="UniProtKB">
        <authorList>
            <consortium name="EnsemblMetazoa"/>
        </authorList>
    </citation>
    <scope>IDENTIFICATION</scope>
    <source>
        <strain evidence="10">Israel</strain>
    </source>
</reference>
<evidence type="ECO:0000256" key="4">
    <source>
        <dbReference type="ARBA" id="ARBA00022692"/>
    </source>
</evidence>
<evidence type="ECO:0000313" key="10">
    <source>
        <dbReference type="EnsemblMetazoa" id="PPAI000797-PA"/>
    </source>
</evidence>
<dbReference type="GO" id="GO:0016020">
    <property type="term" value="C:membrane"/>
    <property type="evidence" value="ECO:0007669"/>
    <property type="project" value="UniProtKB-SubCell"/>
</dbReference>
<dbReference type="Gene3D" id="2.60.120.680">
    <property type="entry name" value="GOLD domain"/>
    <property type="match status" value="1"/>
</dbReference>
<keyword evidence="4 9" id="KW-0812">Transmembrane</keyword>
<dbReference type="PANTHER" id="PTHR22811">
    <property type="entry name" value="TRANSMEMBRANE EMP24 DOMAIN-CONTAINING PROTEIN"/>
    <property type="match status" value="1"/>
</dbReference>
<dbReference type="SMART" id="SM01190">
    <property type="entry name" value="EMP24_GP25L"/>
    <property type="match status" value="1"/>
</dbReference>
<dbReference type="OrthoDB" id="5976732at2759"/>
<evidence type="ECO:0000256" key="7">
    <source>
        <dbReference type="ARBA" id="ARBA00023136"/>
    </source>
</evidence>
<keyword evidence="3" id="KW-0217">Developmental protein</keyword>
<dbReference type="InterPro" id="IPR036598">
    <property type="entry name" value="GOLD_dom_sf"/>
</dbReference>
<evidence type="ECO:0000256" key="6">
    <source>
        <dbReference type="ARBA" id="ARBA00022989"/>
    </source>
</evidence>
<keyword evidence="11" id="KW-1185">Reference proteome</keyword>
<keyword evidence="6" id="KW-1133">Transmembrane helix</keyword>
<evidence type="ECO:0000256" key="2">
    <source>
        <dbReference type="ARBA" id="ARBA00007104"/>
    </source>
</evidence>
<comment type="subcellular location">
    <subcellularLocation>
        <location evidence="8">Endomembrane system</location>
        <topology evidence="8">Single-pass membrane protein</topology>
    </subcellularLocation>
    <subcellularLocation>
        <location evidence="1 9">Membrane</location>
        <topology evidence="1 9">Single-pass type I membrane protein</topology>
    </subcellularLocation>
</comment>
<evidence type="ECO:0000256" key="8">
    <source>
        <dbReference type="ARBA" id="ARBA00037847"/>
    </source>
</evidence>
<name>A0A1B0D0C5_PHLPP</name>
<dbReference type="EnsemblMetazoa" id="PPAI000797-RA">
    <property type="protein sequence ID" value="PPAI000797-PA"/>
    <property type="gene ID" value="PPAI000797"/>
</dbReference>
<dbReference type="RefSeq" id="XP_055709993.1">
    <property type="nucleotide sequence ID" value="XM_055854018.1"/>
</dbReference>